<dbReference type="Proteomes" id="UP000011713">
    <property type="component" value="Unassembled WGS sequence"/>
</dbReference>
<reference evidence="1" key="2">
    <citation type="submission" date="2015-06" db="UniProtKB">
        <authorList>
            <consortium name="EnsemblProtists"/>
        </authorList>
    </citation>
    <scope>IDENTIFICATION</scope>
    <source>
        <strain evidence="1">Emoy2</strain>
    </source>
</reference>
<dbReference type="VEuPathDB" id="FungiDB:HpaG809203"/>
<keyword evidence="2" id="KW-1185">Reference proteome</keyword>
<evidence type="ECO:0000313" key="1">
    <source>
        <dbReference type="EnsemblProtists" id="HpaP809203"/>
    </source>
</evidence>
<dbReference type="HOGENOM" id="CLU_2338069_0_0_1"/>
<proteinExistence type="predicted"/>
<sequence length="98" mass="10906">MGEKTKEARVRVVNSALLQGYNGIDEAVLSTTLVELHQRLSYLGYDTVEGMADSMGSGVHLTDRARQNCLTCAEGKQSKNNQSRRIRARKRRLTILVA</sequence>
<protein>
    <submittedName>
        <fullName evidence="1">Uncharacterized protein</fullName>
    </submittedName>
</protein>
<organism evidence="1 2">
    <name type="scientific">Hyaloperonospora arabidopsidis (strain Emoy2)</name>
    <name type="common">Downy mildew agent</name>
    <name type="synonym">Peronospora arabidopsidis</name>
    <dbReference type="NCBI Taxonomy" id="559515"/>
    <lineage>
        <taxon>Eukaryota</taxon>
        <taxon>Sar</taxon>
        <taxon>Stramenopiles</taxon>
        <taxon>Oomycota</taxon>
        <taxon>Peronosporomycetes</taxon>
        <taxon>Peronosporales</taxon>
        <taxon>Peronosporaceae</taxon>
        <taxon>Hyaloperonospora</taxon>
    </lineage>
</organism>
<evidence type="ECO:0000313" key="2">
    <source>
        <dbReference type="Proteomes" id="UP000011713"/>
    </source>
</evidence>
<dbReference type="AlphaFoldDB" id="M4BS13"/>
<reference evidence="2" key="1">
    <citation type="journal article" date="2010" name="Science">
        <title>Signatures of adaptation to obligate biotrophy in the Hyaloperonospora arabidopsidis genome.</title>
        <authorList>
            <person name="Baxter L."/>
            <person name="Tripathy S."/>
            <person name="Ishaque N."/>
            <person name="Boot N."/>
            <person name="Cabral A."/>
            <person name="Kemen E."/>
            <person name="Thines M."/>
            <person name="Ah-Fong A."/>
            <person name="Anderson R."/>
            <person name="Badejoko W."/>
            <person name="Bittner-Eddy P."/>
            <person name="Boore J.L."/>
            <person name="Chibucos M.C."/>
            <person name="Coates M."/>
            <person name="Dehal P."/>
            <person name="Delehaunty K."/>
            <person name="Dong S."/>
            <person name="Downton P."/>
            <person name="Dumas B."/>
            <person name="Fabro G."/>
            <person name="Fronick C."/>
            <person name="Fuerstenberg S.I."/>
            <person name="Fulton L."/>
            <person name="Gaulin E."/>
            <person name="Govers F."/>
            <person name="Hughes L."/>
            <person name="Humphray S."/>
            <person name="Jiang R.H."/>
            <person name="Judelson H."/>
            <person name="Kamoun S."/>
            <person name="Kyung K."/>
            <person name="Meijer H."/>
            <person name="Minx P."/>
            <person name="Morris P."/>
            <person name="Nelson J."/>
            <person name="Phuntumart V."/>
            <person name="Qutob D."/>
            <person name="Rehmany A."/>
            <person name="Rougon-Cardoso A."/>
            <person name="Ryden P."/>
            <person name="Torto-Alalibo T."/>
            <person name="Studholme D."/>
            <person name="Wang Y."/>
            <person name="Win J."/>
            <person name="Wood J."/>
            <person name="Clifton S.W."/>
            <person name="Rogers J."/>
            <person name="Van den Ackerveken G."/>
            <person name="Jones J.D."/>
            <person name="McDowell J.M."/>
            <person name="Beynon J."/>
            <person name="Tyler B.M."/>
        </authorList>
    </citation>
    <scope>NUCLEOTIDE SEQUENCE [LARGE SCALE GENOMIC DNA]</scope>
    <source>
        <strain evidence="2">Emoy2</strain>
    </source>
</reference>
<dbReference type="STRING" id="559515.M4BS13"/>
<name>M4BS13_HYAAE</name>
<dbReference type="EMBL" id="JH598678">
    <property type="status" value="NOT_ANNOTATED_CDS"/>
    <property type="molecule type" value="Genomic_DNA"/>
</dbReference>
<dbReference type="InParanoid" id="M4BS13"/>
<dbReference type="EnsemblProtists" id="HpaT809203">
    <property type="protein sequence ID" value="HpaP809203"/>
    <property type="gene ID" value="HpaG809203"/>
</dbReference>
<accession>M4BS13</accession>